<evidence type="ECO:0000313" key="5">
    <source>
        <dbReference type="EMBL" id="MBK0419466.1"/>
    </source>
</evidence>
<accession>A0A934UVH1</accession>
<dbReference type="AlphaFoldDB" id="A0A934UVH1"/>
<comment type="caution">
    <text evidence="5">The sequence shown here is derived from an EMBL/GenBank/DDBJ whole genome shotgun (WGS) entry which is preliminary data.</text>
</comment>
<reference evidence="5" key="1">
    <citation type="submission" date="2020-12" db="EMBL/GenBank/DDBJ databases">
        <title>Leucobacter sp. CAS1, isolated from Chromium sludge.</title>
        <authorList>
            <person name="Xu Z."/>
        </authorList>
    </citation>
    <scope>NUCLEOTIDE SEQUENCE</scope>
    <source>
        <strain evidence="5">CSA1</strain>
    </source>
</reference>
<keyword evidence="3" id="KW-0804">Transcription</keyword>
<dbReference type="RefSeq" id="WP_200115604.1">
    <property type="nucleotide sequence ID" value="NZ_JAEHOH010000013.1"/>
</dbReference>
<name>A0A934UVH1_9MICO</name>
<dbReference type="PROSITE" id="PS01124">
    <property type="entry name" value="HTH_ARAC_FAMILY_2"/>
    <property type="match status" value="1"/>
</dbReference>
<evidence type="ECO:0000256" key="3">
    <source>
        <dbReference type="ARBA" id="ARBA00023163"/>
    </source>
</evidence>
<organism evidence="5 6">
    <name type="scientific">Leucobacter chromiisoli</name>
    <dbReference type="NCBI Taxonomy" id="2796471"/>
    <lineage>
        <taxon>Bacteria</taxon>
        <taxon>Bacillati</taxon>
        <taxon>Actinomycetota</taxon>
        <taxon>Actinomycetes</taxon>
        <taxon>Micrococcales</taxon>
        <taxon>Microbacteriaceae</taxon>
        <taxon>Leucobacter</taxon>
    </lineage>
</organism>
<evidence type="ECO:0000256" key="2">
    <source>
        <dbReference type="ARBA" id="ARBA00023125"/>
    </source>
</evidence>
<evidence type="ECO:0000256" key="1">
    <source>
        <dbReference type="ARBA" id="ARBA00023015"/>
    </source>
</evidence>
<dbReference type="Proteomes" id="UP000608530">
    <property type="component" value="Unassembled WGS sequence"/>
</dbReference>
<evidence type="ECO:0000313" key="6">
    <source>
        <dbReference type="Proteomes" id="UP000608530"/>
    </source>
</evidence>
<feature type="domain" description="HTH araC/xylS-type" evidence="4">
    <location>
        <begin position="194"/>
        <end position="295"/>
    </location>
</feature>
<sequence length="305" mass="32875">MASDVGTREYGPSDFIAAGARGLNGRVQVRAKERSFGGLSLLSVSGQPLEIMLEPEAGEVPLIDFIFIGGGDFAYRNEGVWVPLEATLVVAPNGISRHLRLTGEWSFVAARVPREAMEAFVPELPSSIGTFAKRSLLDCSMQEFVSTVLESAQRASSIESYAVEQLVLEMGGALLLDRMGGGWSQGSPKAVLRDRAMAVIAQQCSDPELNPARVAHAVQSSLRQLQVVFSDAGTSVAAEIRRQRARLARSLLMDSRYDVLGIEQLAERSGFGTTMSMRRALTELYGSGPRELRRCRGGAAAVVAQ</sequence>
<dbReference type="InterPro" id="IPR018060">
    <property type="entry name" value="HTH_AraC"/>
</dbReference>
<dbReference type="Pfam" id="PF12833">
    <property type="entry name" value="HTH_18"/>
    <property type="match status" value="1"/>
</dbReference>
<dbReference type="PANTHER" id="PTHR46796">
    <property type="entry name" value="HTH-TYPE TRANSCRIPTIONAL ACTIVATOR RHAS-RELATED"/>
    <property type="match status" value="1"/>
</dbReference>
<dbReference type="InterPro" id="IPR050204">
    <property type="entry name" value="AraC_XylS_family_regulators"/>
</dbReference>
<dbReference type="GO" id="GO:0043565">
    <property type="term" value="F:sequence-specific DNA binding"/>
    <property type="evidence" value="ECO:0007669"/>
    <property type="project" value="InterPro"/>
</dbReference>
<proteinExistence type="predicted"/>
<evidence type="ECO:0000259" key="4">
    <source>
        <dbReference type="PROSITE" id="PS01124"/>
    </source>
</evidence>
<keyword evidence="1" id="KW-0805">Transcription regulation</keyword>
<dbReference type="Gene3D" id="1.10.10.60">
    <property type="entry name" value="Homeodomain-like"/>
    <property type="match status" value="1"/>
</dbReference>
<keyword evidence="6" id="KW-1185">Reference proteome</keyword>
<dbReference type="GO" id="GO:0003700">
    <property type="term" value="F:DNA-binding transcription factor activity"/>
    <property type="evidence" value="ECO:0007669"/>
    <property type="project" value="InterPro"/>
</dbReference>
<keyword evidence="2" id="KW-0238">DNA-binding</keyword>
<dbReference type="SMART" id="SM00342">
    <property type="entry name" value="HTH_ARAC"/>
    <property type="match status" value="1"/>
</dbReference>
<gene>
    <name evidence="5" type="ORF">JD276_10515</name>
</gene>
<protein>
    <submittedName>
        <fullName evidence="5">Helix-turn-helix domain-containing protein</fullName>
    </submittedName>
</protein>
<dbReference type="EMBL" id="JAEHOH010000013">
    <property type="protein sequence ID" value="MBK0419466.1"/>
    <property type="molecule type" value="Genomic_DNA"/>
</dbReference>
<dbReference type="PANTHER" id="PTHR46796:SF6">
    <property type="entry name" value="ARAC SUBFAMILY"/>
    <property type="match status" value="1"/>
</dbReference>